<dbReference type="Proteomes" id="UP001610728">
    <property type="component" value="Unassembled WGS sequence"/>
</dbReference>
<gene>
    <name evidence="1" type="ORF">HOO65_070379</name>
</gene>
<comment type="caution">
    <text evidence="1">The sequence shown here is derived from an EMBL/GenBank/DDBJ whole genome shotgun (WGS) entry which is preliminary data.</text>
</comment>
<keyword evidence="2" id="KW-1185">Reference proteome</keyword>
<dbReference type="RefSeq" id="XP_070857097.1">
    <property type="nucleotide sequence ID" value="XM_071005153.1"/>
</dbReference>
<evidence type="ECO:0000313" key="1">
    <source>
        <dbReference type="EMBL" id="KAL2885917.1"/>
    </source>
</evidence>
<name>A0ABR4MCD1_9PEZI</name>
<protein>
    <submittedName>
        <fullName evidence="1">Uncharacterized protein</fullName>
    </submittedName>
</protein>
<dbReference type="GeneID" id="98120484"/>
<reference evidence="1 2" key="1">
    <citation type="submission" date="2020-05" db="EMBL/GenBank/DDBJ databases">
        <title>Ceratocystis lukuohia genome.</title>
        <authorList>
            <person name="Harrington T.C."/>
            <person name="Kim K."/>
            <person name="Mayers C.G."/>
        </authorList>
    </citation>
    <scope>NUCLEOTIDE SEQUENCE [LARGE SCALE GENOMIC DNA]</scope>
    <source>
        <strain evidence="1 2">C4212</strain>
    </source>
</reference>
<sequence length="233" mass="25505">MTFSMDPVFCTTLRKRPPWNKVPSILRKADSAWRANNGVHLPAPLERTLTFHDIAFPIALETAAAVLVEPRSAREAGASWGERLQKLTLAYGGAHSFVFFILSHGQSGDQSSAMGAFLQFQILTLEFPSTTIIPLTNIDSLPEVITRIQENFTARLIEEEDGPSAAATRILSHCATGPRLSDRHTNMLADLTSNLADAAVKFSSSGSRDVLSSYIGEADAERVVRFFTRNTVV</sequence>
<accession>A0ABR4MCD1</accession>
<dbReference type="EMBL" id="JABSNW010000007">
    <property type="protein sequence ID" value="KAL2885917.1"/>
    <property type="molecule type" value="Genomic_DNA"/>
</dbReference>
<organism evidence="1 2">
    <name type="scientific">Ceratocystis lukuohia</name>
    <dbReference type="NCBI Taxonomy" id="2019550"/>
    <lineage>
        <taxon>Eukaryota</taxon>
        <taxon>Fungi</taxon>
        <taxon>Dikarya</taxon>
        <taxon>Ascomycota</taxon>
        <taxon>Pezizomycotina</taxon>
        <taxon>Sordariomycetes</taxon>
        <taxon>Hypocreomycetidae</taxon>
        <taxon>Microascales</taxon>
        <taxon>Ceratocystidaceae</taxon>
        <taxon>Ceratocystis</taxon>
    </lineage>
</organism>
<evidence type="ECO:0000313" key="2">
    <source>
        <dbReference type="Proteomes" id="UP001610728"/>
    </source>
</evidence>
<proteinExistence type="predicted"/>